<dbReference type="Proteomes" id="UP000550136">
    <property type="component" value="Unassembled WGS sequence"/>
</dbReference>
<accession>A0A411LIN2</accession>
<dbReference type="EMBL" id="JABEOU010000055">
    <property type="protein sequence ID" value="NNG59422.1"/>
    <property type="molecule type" value="Genomic_DNA"/>
</dbReference>
<reference evidence="1 2" key="1">
    <citation type="submission" date="2020-05" db="EMBL/GenBank/DDBJ databases">
        <title>Draft Genome Sequences of Sphingomonas sp. Isolated from the International Space Station.</title>
        <authorList>
            <person name="Bijlani S."/>
            <person name="Singh N.K."/>
            <person name="Mason C.E."/>
            <person name="Wang C.C."/>
            <person name="Venkateswaran K."/>
        </authorList>
    </citation>
    <scope>NUCLEOTIDE SEQUENCE [LARGE SCALE GENOMIC DNA]</scope>
    <source>
        <strain evidence="1 2">FKI-L5-BR-P1</strain>
    </source>
</reference>
<dbReference type="AlphaFoldDB" id="A0A411LIN2"/>
<dbReference type="OrthoDB" id="7584306at2"/>
<evidence type="ECO:0000313" key="1">
    <source>
        <dbReference type="EMBL" id="NNG59422.1"/>
    </source>
</evidence>
<gene>
    <name evidence="1" type="ORF">HKX06_18880</name>
</gene>
<organism evidence="1 2">
    <name type="scientific">Sphingomonas paucimobilis</name>
    <name type="common">Pseudomonas paucimobilis</name>
    <dbReference type="NCBI Taxonomy" id="13689"/>
    <lineage>
        <taxon>Bacteria</taxon>
        <taxon>Pseudomonadati</taxon>
        <taxon>Pseudomonadota</taxon>
        <taxon>Alphaproteobacteria</taxon>
        <taxon>Sphingomonadales</taxon>
        <taxon>Sphingomonadaceae</taxon>
        <taxon>Sphingomonas</taxon>
    </lineage>
</organism>
<name>A0A411LIN2_SPHPI</name>
<sequence>MAGSKALDKRRIMIGATLLAFVALAQRHPTADIRLITHDLTDRSPRRVQAAFDLGAFGVSFLYTWTVRRLR</sequence>
<comment type="caution">
    <text evidence="1">The sequence shown here is derived from an EMBL/GenBank/DDBJ whole genome shotgun (WGS) entry which is preliminary data.</text>
</comment>
<protein>
    <submittedName>
        <fullName evidence="1">Uncharacterized protein</fullName>
    </submittedName>
</protein>
<proteinExistence type="predicted"/>
<evidence type="ECO:0000313" key="2">
    <source>
        <dbReference type="Proteomes" id="UP000550136"/>
    </source>
</evidence>